<dbReference type="EMBL" id="JATAAI010000050">
    <property type="protein sequence ID" value="KAK1733380.1"/>
    <property type="molecule type" value="Genomic_DNA"/>
</dbReference>
<dbReference type="SMART" id="SM00710">
    <property type="entry name" value="PbH1"/>
    <property type="match status" value="4"/>
</dbReference>
<dbReference type="InterPro" id="IPR011050">
    <property type="entry name" value="Pectin_lyase_fold/virulence"/>
</dbReference>
<evidence type="ECO:0000256" key="2">
    <source>
        <dbReference type="SAM" id="Phobius"/>
    </source>
</evidence>
<reference evidence="3" key="1">
    <citation type="submission" date="2023-06" db="EMBL/GenBank/DDBJ databases">
        <title>Survivors Of The Sea: Transcriptome response of Skeletonema marinoi to long-term dormancy.</title>
        <authorList>
            <person name="Pinder M.I.M."/>
            <person name="Kourtchenko O."/>
            <person name="Robertson E.K."/>
            <person name="Larsson T."/>
            <person name="Maumus F."/>
            <person name="Osuna-Cruz C.M."/>
            <person name="Vancaester E."/>
            <person name="Stenow R."/>
            <person name="Vandepoele K."/>
            <person name="Ploug H."/>
            <person name="Bruchert V."/>
            <person name="Godhe A."/>
            <person name="Topel M."/>
        </authorList>
    </citation>
    <scope>NUCLEOTIDE SEQUENCE</scope>
    <source>
        <strain evidence="3">R05AC</strain>
    </source>
</reference>
<organism evidence="3 4">
    <name type="scientific">Skeletonema marinoi</name>
    <dbReference type="NCBI Taxonomy" id="267567"/>
    <lineage>
        <taxon>Eukaryota</taxon>
        <taxon>Sar</taxon>
        <taxon>Stramenopiles</taxon>
        <taxon>Ochrophyta</taxon>
        <taxon>Bacillariophyta</taxon>
        <taxon>Coscinodiscophyceae</taxon>
        <taxon>Thalassiosirophycidae</taxon>
        <taxon>Thalassiosirales</taxon>
        <taxon>Skeletonemataceae</taxon>
        <taxon>Skeletonema</taxon>
        <taxon>Skeletonema marinoi-dohrnii complex</taxon>
    </lineage>
</organism>
<evidence type="ECO:0000313" key="4">
    <source>
        <dbReference type="Proteomes" id="UP001224775"/>
    </source>
</evidence>
<dbReference type="SUPFAM" id="SSF51126">
    <property type="entry name" value="Pectin lyase-like"/>
    <property type="match status" value="1"/>
</dbReference>
<accession>A0AAD9D591</accession>
<evidence type="ECO:0000256" key="1">
    <source>
        <dbReference type="SAM" id="MobiDB-lite"/>
    </source>
</evidence>
<comment type="caution">
    <text evidence="3">The sequence shown here is derived from an EMBL/GenBank/DDBJ whole genome shotgun (WGS) entry which is preliminary data.</text>
</comment>
<proteinExistence type="predicted"/>
<feature type="transmembrane region" description="Helical" evidence="2">
    <location>
        <begin position="41"/>
        <end position="62"/>
    </location>
</feature>
<feature type="region of interest" description="Disordered" evidence="1">
    <location>
        <begin position="1"/>
        <end position="31"/>
    </location>
</feature>
<dbReference type="InterPro" id="IPR006626">
    <property type="entry name" value="PbH1"/>
</dbReference>
<keyword evidence="2" id="KW-0472">Membrane</keyword>
<evidence type="ECO:0008006" key="5">
    <source>
        <dbReference type="Google" id="ProtNLM"/>
    </source>
</evidence>
<keyword evidence="2" id="KW-0812">Transmembrane</keyword>
<evidence type="ECO:0000313" key="3">
    <source>
        <dbReference type="EMBL" id="KAK1733380.1"/>
    </source>
</evidence>
<keyword evidence="2" id="KW-1133">Transmembrane helix</keyword>
<feature type="compositionally biased region" description="Polar residues" evidence="1">
    <location>
        <begin position="1"/>
        <end position="13"/>
    </location>
</feature>
<dbReference type="Proteomes" id="UP001224775">
    <property type="component" value="Unassembled WGS sequence"/>
</dbReference>
<name>A0AAD9D591_9STRA</name>
<gene>
    <name evidence="3" type="ORF">QTG54_015939</name>
</gene>
<keyword evidence="4" id="KW-1185">Reference proteome</keyword>
<sequence length="452" mass="48283">MSSQAKVDGSTAQLDMEDQPPSLPTPPKRQKASSFSNISRILVFALGIFIVGSIGFAGYSAFASRDIQQQNAVAVIREGPDNQGKAGKTPPPVCGSTVQCGGEAYTGEVKLTEDLFCTDTETPPIGGDICDICAITLDGEDAELDCNEFMVHNSGALFNGICLLNGARAKNCYVQKFLVGIYVQNGGEVNDCEVMFNDVFGIQVQNEASSTTKMKISNTYIHDNSDRGFYFLGSGESPESSETSIEVNNVKSNHNVIGMSFAGDNVKLEVQVKDSETSNNSGSGIEIDSVFGVNISAAVDVELDGIISRYNGDHGLFVSPLIVGGEVKVKVKGDVNLYKNENSGFFVGDVDVVVERRGALNSCGNLASGSLDEDIRSDGLATFSGNGYTCDSTSPIYSTSSPVILAPTAPSDDVLIDVHECPFPNNIVNRTNLSRQQRIMIRMFCSIFIHNS</sequence>
<dbReference type="AlphaFoldDB" id="A0AAD9D591"/>
<protein>
    <recommendedName>
        <fullName evidence="5">Right handed beta helix domain-containing protein</fullName>
    </recommendedName>
</protein>